<dbReference type="PROSITE" id="PS00624">
    <property type="entry name" value="GMC_OXRED_2"/>
    <property type="match status" value="1"/>
</dbReference>
<dbReference type="Gene3D" id="4.10.450.10">
    <property type="entry name" value="Glucose Oxidase, domain 2"/>
    <property type="match status" value="1"/>
</dbReference>
<dbReference type="InterPro" id="IPR000172">
    <property type="entry name" value="GMC_OxRdtase_N"/>
</dbReference>
<keyword evidence="8" id="KW-1185">Reference proteome</keyword>
<evidence type="ECO:0000256" key="2">
    <source>
        <dbReference type="ARBA" id="ARBA00010790"/>
    </source>
</evidence>
<dbReference type="GO" id="GO:0050660">
    <property type="term" value="F:flavin adenine dinucleotide binding"/>
    <property type="evidence" value="ECO:0007669"/>
    <property type="project" value="InterPro"/>
</dbReference>
<dbReference type="Pfam" id="PF00732">
    <property type="entry name" value="GMC_oxred_N"/>
    <property type="match status" value="2"/>
</dbReference>
<keyword evidence="3" id="KW-0285">Flavoprotein</keyword>
<reference evidence="7 8" key="1">
    <citation type="journal article" date="2016" name="Genome Biol. Evol.">
        <title>Gene Family Evolution Reflects Adaptation to Soil Environmental Stressors in the Genome of the Collembolan Orchesella cincta.</title>
        <authorList>
            <person name="Faddeeva-Vakhrusheva A."/>
            <person name="Derks M.F."/>
            <person name="Anvar S.Y."/>
            <person name="Agamennone V."/>
            <person name="Suring W."/>
            <person name="Smit S."/>
            <person name="van Straalen N.M."/>
            <person name="Roelofs D."/>
        </authorList>
    </citation>
    <scope>NUCLEOTIDE SEQUENCE [LARGE SCALE GENOMIC DNA]</scope>
    <source>
        <tissue evidence="7">Mixed pool</tissue>
    </source>
</reference>
<dbReference type="AlphaFoldDB" id="A0A1D2MP81"/>
<evidence type="ECO:0000313" key="7">
    <source>
        <dbReference type="EMBL" id="ODM94671.1"/>
    </source>
</evidence>
<dbReference type="Gene3D" id="3.50.50.60">
    <property type="entry name" value="FAD/NAD(P)-binding domain"/>
    <property type="match status" value="2"/>
</dbReference>
<evidence type="ECO:0000259" key="6">
    <source>
        <dbReference type="PROSITE" id="PS00624"/>
    </source>
</evidence>
<comment type="cofactor">
    <cofactor evidence="1">
        <name>FAD</name>
        <dbReference type="ChEBI" id="CHEBI:57692"/>
    </cofactor>
</comment>
<comment type="similarity">
    <text evidence="2">Belongs to the GMC oxidoreductase family.</text>
</comment>
<dbReference type="InterPro" id="IPR012132">
    <property type="entry name" value="GMC_OxRdtase"/>
</dbReference>
<proteinExistence type="inferred from homology"/>
<keyword evidence="5" id="KW-0560">Oxidoreductase</keyword>
<name>A0A1D2MP81_ORCCI</name>
<feature type="domain" description="Glucose-methanol-choline oxidoreductase N-terminal" evidence="6">
    <location>
        <begin position="264"/>
        <end position="278"/>
    </location>
</feature>
<evidence type="ECO:0000256" key="1">
    <source>
        <dbReference type="ARBA" id="ARBA00001974"/>
    </source>
</evidence>
<dbReference type="SUPFAM" id="SSF51905">
    <property type="entry name" value="FAD/NAD(P)-binding domain"/>
    <property type="match status" value="1"/>
</dbReference>
<gene>
    <name evidence="7" type="ORF">Ocin01_12010</name>
</gene>
<dbReference type="OMA" id="FEEWADI"/>
<evidence type="ECO:0000256" key="4">
    <source>
        <dbReference type="ARBA" id="ARBA00022827"/>
    </source>
</evidence>
<comment type="caution">
    <text evidence="7">The sequence shown here is derived from an EMBL/GenBank/DDBJ whole genome shotgun (WGS) entry which is preliminary data.</text>
</comment>
<sequence>MLNWIISNGYRNPTFSAHHAYESTSSYGAFVCSLGSSLRFSSEPEMGAGSAGSVLANRLSSNPNYSVLLLENGGNPNPMQNVPFYFQSMFHIPEIDYGYYTVPQKDACLAMKENRSYWPRGMGLGGSSNLNCMFWQRSSRFDYDRWANLSRSDEWKFDNILRNFKNEFLEAGMEMGYPTKDVNGNQEPSFSRLDVSIKHGRRFSAYRGFLEPVLDRTNLHIYRFAHVNKIHLGKKTKRAYGLTYKRHGVEHFVKAKREIIISAGAIDSPKLLMLSGIGPKEHLESLGIKCQIDLPVGKNLMDHIMIVFGPFFVDTPGKTIVPGRDITLYCGRIFLKMERNHGECSSSKCCAYIHTKFSKRK</sequence>
<dbReference type="EMBL" id="LJIJ01000771">
    <property type="protein sequence ID" value="ODM94671.1"/>
    <property type="molecule type" value="Genomic_DNA"/>
</dbReference>
<evidence type="ECO:0000256" key="5">
    <source>
        <dbReference type="ARBA" id="ARBA00023002"/>
    </source>
</evidence>
<evidence type="ECO:0000313" key="8">
    <source>
        <dbReference type="Proteomes" id="UP000094527"/>
    </source>
</evidence>
<dbReference type="OrthoDB" id="269227at2759"/>
<keyword evidence="4" id="KW-0274">FAD</keyword>
<dbReference type="InterPro" id="IPR036188">
    <property type="entry name" value="FAD/NAD-bd_sf"/>
</dbReference>
<evidence type="ECO:0000256" key="3">
    <source>
        <dbReference type="ARBA" id="ARBA00022630"/>
    </source>
</evidence>
<accession>A0A1D2MP81</accession>
<dbReference type="InterPro" id="IPR027424">
    <property type="entry name" value="Glucose_Oxidase_domain_2"/>
</dbReference>
<protein>
    <submittedName>
        <fullName evidence="7">Glucose dehydrogenase [FAD, quinone]</fullName>
    </submittedName>
</protein>
<dbReference type="GO" id="GO:0016614">
    <property type="term" value="F:oxidoreductase activity, acting on CH-OH group of donors"/>
    <property type="evidence" value="ECO:0007669"/>
    <property type="project" value="InterPro"/>
</dbReference>
<dbReference type="PANTHER" id="PTHR11552:SF147">
    <property type="entry name" value="CHOLINE DEHYDROGENASE, MITOCHONDRIAL"/>
    <property type="match status" value="1"/>
</dbReference>
<dbReference type="Proteomes" id="UP000094527">
    <property type="component" value="Unassembled WGS sequence"/>
</dbReference>
<dbReference type="STRING" id="48709.A0A1D2MP81"/>
<organism evidence="7 8">
    <name type="scientific">Orchesella cincta</name>
    <name type="common">Springtail</name>
    <name type="synonym">Podura cincta</name>
    <dbReference type="NCBI Taxonomy" id="48709"/>
    <lineage>
        <taxon>Eukaryota</taxon>
        <taxon>Metazoa</taxon>
        <taxon>Ecdysozoa</taxon>
        <taxon>Arthropoda</taxon>
        <taxon>Hexapoda</taxon>
        <taxon>Collembola</taxon>
        <taxon>Entomobryomorpha</taxon>
        <taxon>Entomobryoidea</taxon>
        <taxon>Orchesellidae</taxon>
        <taxon>Orchesellinae</taxon>
        <taxon>Orchesella</taxon>
    </lineage>
</organism>
<dbReference type="Gene3D" id="3.30.560.10">
    <property type="entry name" value="Glucose Oxidase, domain 3"/>
    <property type="match status" value="2"/>
</dbReference>
<dbReference type="PANTHER" id="PTHR11552">
    <property type="entry name" value="GLUCOSE-METHANOL-CHOLINE GMC OXIDOREDUCTASE"/>
    <property type="match status" value="1"/>
</dbReference>